<dbReference type="RefSeq" id="WP_150273813.1">
    <property type="nucleotide sequence ID" value="NZ_CP029194.1"/>
</dbReference>
<organism evidence="1 2">
    <name type="scientific">Streptomyces venezuelae</name>
    <dbReference type="NCBI Taxonomy" id="54571"/>
    <lineage>
        <taxon>Bacteria</taxon>
        <taxon>Bacillati</taxon>
        <taxon>Actinomycetota</taxon>
        <taxon>Actinomycetes</taxon>
        <taxon>Kitasatosporales</taxon>
        <taxon>Streptomycetaceae</taxon>
        <taxon>Streptomyces</taxon>
    </lineage>
</organism>
<dbReference type="OrthoDB" id="3321691at2"/>
<evidence type="ECO:0000313" key="2">
    <source>
        <dbReference type="Proteomes" id="UP000324106"/>
    </source>
</evidence>
<name>A0A5P2B102_STRVZ</name>
<accession>A0A5P2B102</accession>
<dbReference type="AlphaFoldDB" id="A0A5P2B102"/>
<proteinExistence type="predicted"/>
<dbReference type="EMBL" id="CP029194">
    <property type="protein sequence ID" value="QES24252.1"/>
    <property type="molecule type" value="Genomic_DNA"/>
</dbReference>
<sequence length="205" mass="21703">MTDISFSPTFKHVAWVDNRDRVAASGQNGFNVRFDAIQKDLENLSKVVGQIDTGLKAVGQRPTVKRLLSLAPTFSPVENKVAWVLDGDGVASRSGATDTSLSGILTVAPPDGSQLLTLRATGQNTGNGSLNVTLYRTSLVTIGRPESIAQVKCSGGAFGEAQPVPPGKDRVDMARFNYFVDASLVDATPGGSVYITSIQLSYNVD</sequence>
<protein>
    <submittedName>
        <fullName evidence="1">Uncharacterized protein</fullName>
    </submittedName>
</protein>
<reference evidence="1 2" key="1">
    <citation type="submission" date="2018-05" db="EMBL/GenBank/DDBJ databases">
        <title>Streptomyces venezuelae.</title>
        <authorList>
            <person name="Kim W."/>
            <person name="Lee N."/>
            <person name="Cho B.-K."/>
        </authorList>
    </citation>
    <scope>NUCLEOTIDE SEQUENCE [LARGE SCALE GENOMIC DNA]</scope>
    <source>
        <strain evidence="1 2">ATCC 15068</strain>
    </source>
</reference>
<evidence type="ECO:0000313" key="1">
    <source>
        <dbReference type="EMBL" id="QES24252.1"/>
    </source>
</evidence>
<dbReference type="Proteomes" id="UP000324106">
    <property type="component" value="Chromosome"/>
</dbReference>
<gene>
    <name evidence="1" type="ORF">DEJ46_38440</name>
</gene>